<gene>
    <name evidence="4" type="ORF">GCM10007927_30660</name>
</gene>
<protein>
    <submittedName>
        <fullName evidence="4">SAM-dependent methyltransferase</fullName>
    </submittedName>
</protein>
<evidence type="ECO:0000256" key="2">
    <source>
        <dbReference type="ARBA" id="ARBA00022679"/>
    </source>
</evidence>
<reference evidence="4" key="1">
    <citation type="journal article" date="2014" name="Int. J. Syst. Evol. Microbiol.">
        <title>Complete genome of a new Firmicutes species belonging to the dominant human colonic microbiota ('Ruminococcus bicirculans') reveals two chromosomes and a selective capacity to utilize plant glucans.</title>
        <authorList>
            <consortium name="NISC Comparative Sequencing Program"/>
            <person name="Wegmann U."/>
            <person name="Louis P."/>
            <person name="Goesmann A."/>
            <person name="Henrissat B."/>
            <person name="Duncan S.H."/>
            <person name="Flint H.J."/>
        </authorList>
    </citation>
    <scope>NUCLEOTIDE SEQUENCE</scope>
    <source>
        <strain evidence="4">NBRC 109915</strain>
    </source>
</reference>
<keyword evidence="2" id="KW-0808">Transferase</keyword>
<dbReference type="EMBL" id="BSNL01000001">
    <property type="protein sequence ID" value="GLQ28263.1"/>
    <property type="molecule type" value="Genomic_DNA"/>
</dbReference>
<dbReference type="InterPro" id="IPR050602">
    <property type="entry name" value="Malonyl-ACP_OMT"/>
</dbReference>
<evidence type="ECO:0000256" key="3">
    <source>
        <dbReference type="SAM" id="MobiDB-lite"/>
    </source>
</evidence>
<keyword evidence="5" id="KW-1185">Reference proteome</keyword>
<name>A0ABQ5VM89_9RHOB</name>
<dbReference type="Gene3D" id="3.40.50.150">
    <property type="entry name" value="Vaccinia Virus protein VP39"/>
    <property type="match status" value="1"/>
</dbReference>
<dbReference type="InterPro" id="IPR029063">
    <property type="entry name" value="SAM-dependent_MTases_sf"/>
</dbReference>
<evidence type="ECO:0000256" key="1">
    <source>
        <dbReference type="ARBA" id="ARBA00022603"/>
    </source>
</evidence>
<proteinExistence type="predicted"/>
<evidence type="ECO:0000313" key="5">
    <source>
        <dbReference type="Proteomes" id="UP001161388"/>
    </source>
</evidence>
<evidence type="ECO:0000313" key="4">
    <source>
        <dbReference type="EMBL" id="GLQ28263.1"/>
    </source>
</evidence>
<feature type="region of interest" description="Disordered" evidence="3">
    <location>
        <begin position="240"/>
        <end position="266"/>
    </location>
</feature>
<dbReference type="PANTHER" id="PTHR13090">
    <property type="entry name" value="ARGININE-HYDROXYLASE NDUFAF5, MITOCHONDRIAL"/>
    <property type="match status" value="1"/>
</dbReference>
<dbReference type="SUPFAM" id="SSF53335">
    <property type="entry name" value="S-adenosyl-L-methionine-dependent methyltransferases"/>
    <property type="match status" value="1"/>
</dbReference>
<comment type="caution">
    <text evidence="4">The sequence shown here is derived from an EMBL/GenBank/DDBJ whole genome shotgun (WGS) entry which is preliminary data.</text>
</comment>
<keyword evidence="1 4" id="KW-0489">Methyltransferase</keyword>
<sequence>MTDAGALALHRHRATADAMFLHNAAADEVQDRMRMVNKSFNSAAIVTGHAPAWAPYFPKATLIPDNETLALPVAAHDLVVHAMALHWANDPVGQLIQCRRALMPDGLFLSVAFGGQTLHELRACLGQAEANVTGGMSPRVAPMADLRDMGGLLQRAGFALPVADSQTLKAEYSDIWSLMRDLRAMGETNALSTRLRRPTRRAVLNVAAQLYQDNFASANGRITATFDLIFLTGWAPAESQPKPLRPGSAQQRLADALGTGETKLPN</sequence>
<dbReference type="Proteomes" id="UP001161388">
    <property type="component" value="Unassembled WGS sequence"/>
</dbReference>
<dbReference type="GO" id="GO:0032259">
    <property type="term" value="P:methylation"/>
    <property type="evidence" value="ECO:0007669"/>
    <property type="project" value="UniProtKB-KW"/>
</dbReference>
<organism evidence="4 5">
    <name type="scientific">Sulfitobacter pacificus</name>
    <dbReference type="NCBI Taxonomy" id="1499314"/>
    <lineage>
        <taxon>Bacteria</taxon>
        <taxon>Pseudomonadati</taxon>
        <taxon>Pseudomonadota</taxon>
        <taxon>Alphaproteobacteria</taxon>
        <taxon>Rhodobacterales</taxon>
        <taxon>Roseobacteraceae</taxon>
        <taxon>Sulfitobacter</taxon>
    </lineage>
</organism>
<accession>A0ABQ5VM89</accession>
<dbReference type="PANTHER" id="PTHR13090:SF1">
    <property type="entry name" value="ARGININE-HYDROXYLASE NDUFAF5, MITOCHONDRIAL"/>
    <property type="match status" value="1"/>
</dbReference>
<reference evidence="4" key="2">
    <citation type="submission" date="2023-01" db="EMBL/GenBank/DDBJ databases">
        <title>Draft genome sequence of Sulfitobacter pacificus strain NBRC 109915.</title>
        <authorList>
            <person name="Sun Q."/>
            <person name="Mori K."/>
        </authorList>
    </citation>
    <scope>NUCLEOTIDE SEQUENCE</scope>
    <source>
        <strain evidence="4">NBRC 109915</strain>
    </source>
</reference>
<dbReference type="GO" id="GO:0008168">
    <property type="term" value="F:methyltransferase activity"/>
    <property type="evidence" value="ECO:0007669"/>
    <property type="project" value="UniProtKB-KW"/>
</dbReference>